<dbReference type="RefSeq" id="WP_145264762.1">
    <property type="nucleotide sequence ID" value="NZ_CP036316.1"/>
</dbReference>
<dbReference type="KEGG" id="chya:V22_32740"/>
<evidence type="ECO:0000313" key="2">
    <source>
        <dbReference type="Proteomes" id="UP000319976"/>
    </source>
</evidence>
<sequence>MPVIRYAVGEVPLPTDPIIEFYKAGIDRTLLRENLKLTPEERLLRMTEFMQSMDAFRGIARRKPTEDGPSTSEIS</sequence>
<accession>A0A517TCD2</accession>
<dbReference type="OrthoDB" id="335644at2"/>
<dbReference type="Proteomes" id="UP000319976">
    <property type="component" value="Chromosome"/>
</dbReference>
<keyword evidence="2" id="KW-1185">Reference proteome</keyword>
<dbReference type="EMBL" id="CP036316">
    <property type="protein sequence ID" value="QDT66010.1"/>
    <property type="molecule type" value="Genomic_DNA"/>
</dbReference>
<evidence type="ECO:0000313" key="1">
    <source>
        <dbReference type="EMBL" id="QDT66010.1"/>
    </source>
</evidence>
<dbReference type="AlphaFoldDB" id="A0A517TCD2"/>
<gene>
    <name evidence="1" type="ORF">V22_32740</name>
</gene>
<proteinExistence type="predicted"/>
<name>A0A517TCD2_9PLAN</name>
<reference evidence="1 2" key="1">
    <citation type="submission" date="2019-02" db="EMBL/GenBank/DDBJ databases">
        <title>Deep-cultivation of Planctomycetes and their phenomic and genomic characterization uncovers novel biology.</title>
        <authorList>
            <person name="Wiegand S."/>
            <person name="Jogler M."/>
            <person name="Boedeker C."/>
            <person name="Pinto D."/>
            <person name="Vollmers J."/>
            <person name="Rivas-Marin E."/>
            <person name="Kohn T."/>
            <person name="Peeters S.H."/>
            <person name="Heuer A."/>
            <person name="Rast P."/>
            <person name="Oberbeckmann S."/>
            <person name="Bunk B."/>
            <person name="Jeske O."/>
            <person name="Meyerdierks A."/>
            <person name="Storesund J.E."/>
            <person name="Kallscheuer N."/>
            <person name="Luecker S."/>
            <person name="Lage O.M."/>
            <person name="Pohl T."/>
            <person name="Merkel B.J."/>
            <person name="Hornburger P."/>
            <person name="Mueller R.-W."/>
            <person name="Bruemmer F."/>
            <person name="Labrenz M."/>
            <person name="Spormann A.M."/>
            <person name="Op den Camp H."/>
            <person name="Overmann J."/>
            <person name="Amann R."/>
            <person name="Jetten M.S.M."/>
            <person name="Mascher T."/>
            <person name="Medema M.H."/>
            <person name="Devos D.P."/>
            <person name="Kaster A.-K."/>
            <person name="Ovreas L."/>
            <person name="Rohde M."/>
            <person name="Galperin M.Y."/>
            <person name="Jogler C."/>
        </authorList>
    </citation>
    <scope>NUCLEOTIDE SEQUENCE [LARGE SCALE GENOMIC DNA]</scope>
    <source>
        <strain evidence="1 2">V22</strain>
    </source>
</reference>
<organism evidence="1 2">
    <name type="scientific">Calycomorphotria hydatis</name>
    <dbReference type="NCBI Taxonomy" id="2528027"/>
    <lineage>
        <taxon>Bacteria</taxon>
        <taxon>Pseudomonadati</taxon>
        <taxon>Planctomycetota</taxon>
        <taxon>Planctomycetia</taxon>
        <taxon>Planctomycetales</taxon>
        <taxon>Planctomycetaceae</taxon>
        <taxon>Calycomorphotria</taxon>
    </lineage>
</organism>
<protein>
    <submittedName>
        <fullName evidence="1">Uncharacterized protein</fullName>
    </submittedName>
</protein>